<keyword evidence="4" id="KW-0677">Repeat</keyword>
<evidence type="ECO:0000256" key="13">
    <source>
        <dbReference type="ARBA" id="ARBA00023204"/>
    </source>
</evidence>
<evidence type="ECO:0000256" key="1">
    <source>
        <dbReference type="ARBA" id="ARBA00004496"/>
    </source>
</evidence>
<dbReference type="PROSITE" id="PS00211">
    <property type="entry name" value="ABC_TRANSPORTER_1"/>
    <property type="match status" value="1"/>
</dbReference>
<dbReference type="AlphaFoldDB" id="A0A6P1W0U1"/>
<keyword evidence="9" id="KW-0862">Zinc</keyword>
<comment type="similarity">
    <text evidence="14">Belongs to the ABC transporter superfamily. UvrA family.</text>
</comment>
<dbReference type="InterPro" id="IPR013815">
    <property type="entry name" value="ATP_grasp_subdomain_1"/>
</dbReference>
<dbReference type="Pfam" id="PF17755">
    <property type="entry name" value="UvrA_DNA-bind"/>
    <property type="match status" value="1"/>
</dbReference>
<dbReference type="Pfam" id="PF00005">
    <property type="entry name" value="ABC_tran"/>
    <property type="match status" value="1"/>
</dbReference>
<evidence type="ECO:0000256" key="15">
    <source>
        <dbReference type="ARBA" id="ARBA00039316"/>
    </source>
</evidence>
<dbReference type="InterPro" id="IPR003439">
    <property type="entry name" value="ABC_transporter-like_ATP-bd"/>
</dbReference>
<dbReference type="Pfam" id="PF17760">
    <property type="entry name" value="UvrA_inter"/>
    <property type="match status" value="1"/>
</dbReference>
<evidence type="ECO:0000256" key="2">
    <source>
        <dbReference type="ARBA" id="ARBA00022490"/>
    </source>
</evidence>
<dbReference type="Gene3D" id="3.40.50.300">
    <property type="entry name" value="P-loop containing nucleotide triphosphate hydrolases"/>
    <property type="match status" value="2"/>
</dbReference>
<keyword evidence="3" id="KW-0479">Metal-binding</keyword>
<dbReference type="Gene3D" id="1.10.8.280">
    <property type="entry name" value="ABC transporter ATPase domain-like"/>
    <property type="match status" value="1"/>
</dbReference>
<evidence type="ECO:0000313" key="19">
    <source>
        <dbReference type="Proteomes" id="UP000464577"/>
    </source>
</evidence>
<comment type="subcellular location">
    <subcellularLocation>
        <location evidence="1">Cytoplasm</location>
    </subcellularLocation>
</comment>
<dbReference type="InterPro" id="IPR017871">
    <property type="entry name" value="ABC_transporter-like_CS"/>
</dbReference>
<evidence type="ECO:0000256" key="6">
    <source>
        <dbReference type="ARBA" id="ARBA00022763"/>
    </source>
</evidence>
<evidence type="ECO:0000256" key="16">
    <source>
        <dbReference type="ARBA" id="ARBA00042156"/>
    </source>
</evidence>
<evidence type="ECO:0000256" key="14">
    <source>
        <dbReference type="ARBA" id="ARBA00038000"/>
    </source>
</evidence>
<dbReference type="GO" id="GO:0005524">
    <property type="term" value="F:ATP binding"/>
    <property type="evidence" value="ECO:0007669"/>
    <property type="project" value="UniProtKB-KW"/>
</dbReference>
<dbReference type="InterPro" id="IPR041552">
    <property type="entry name" value="UvrA_DNA-bd"/>
</dbReference>
<keyword evidence="12" id="KW-0238">DNA-binding</keyword>
<dbReference type="NCBIfam" id="TIGR00630">
    <property type="entry name" value="uvra"/>
    <property type="match status" value="1"/>
</dbReference>
<dbReference type="EMBL" id="CP045997">
    <property type="protein sequence ID" value="QHV99051.1"/>
    <property type="molecule type" value="Genomic_DNA"/>
</dbReference>
<dbReference type="Proteomes" id="UP000464577">
    <property type="component" value="Chromosome"/>
</dbReference>
<dbReference type="GO" id="GO:0003677">
    <property type="term" value="F:DNA binding"/>
    <property type="evidence" value="ECO:0007669"/>
    <property type="project" value="UniProtKB-KW"/>
</dbReference>
<dbReference type="Gene3D" id="1.20.1580.10">
    <property type="entry name" value="ABC transporter ATPase like domain"/>
    <property type="match status" value="2"/>
</dbReference>
<protein>
    <recommendedName>
        <fullName evidence="15">UvrABC system protein A</fullName>
    </recommendedName>
    <alternativeName>
        <fullName evidence="16">Excinuclease ABC subunit A</fullName>
    </alternativeName>
</protein>
<keyword evidence="6" id="KW-0227">DNA damage</keyword>
<dbReference type="GO" id="GO:0016887">
    <property type="term" value="F:ATP hydrolysis activity"/>
    <property type="evidence" value="ECO:0007669"/>
    <property type="project" value="InterPro"/>
</dbReference>
<evidence type="ECO:0000256" key="12">
    <source>
        <dbReference type="ARBA" id="ARBA00023125"/>
    </source>
</evidence>
<proteinExistence type="inferred from homology"/>
<feature type="domain" description="ABC transporter" evidence="17">
    <location>
        <begin position="635"/>
        <end position="968"/>
    </location>
</feature>
<evidence type="ECO:0000256" key="7">
    <source>
        <dbReference type="ARBA" id="ARBA00022769"/>
    </source>
</evidence>
<keyword evidence="19" id="KW-1185">Reference proteome</keyword>
<name>A0A6P1W0U1_9BACT</name>
<evidence type="ECO:0000256" key="3">
    <source>
        <dbReference type="ARBA" id="ARBA00022723"/>
    </source>
</evidence>
<dbReference type="PANTHER" id="PTHR43152:SF3">
    <property type="entry name" value="UVRABC SYSTEM PROTEIN A"/>
    <property type="match status" value="1"/>
</dbReference>
<dbReference type="GO" id="GO:0008270">
    <property type="term" value="F:zinc ion binding"/>
    <property type="evidence" value="ECO:0007669"/>
    <property type="project" value="UniProtKB-KW"/>
</dbReference>
<evidence type="ECO:0000256" key="8">
    <source>
        <dbReference type="ARBA" id="ARBA00022771"/>
    </source>
</evidence>
<keyword evidence="7" id="KW-0228">DNA excision</keyword>
<gene>
    <name evidence="18" type="primary">uvrA</name>
    <name evidence="18" type="ORF">GJR95_30380</name>
</gene>
<dbReference type="InterPro" id="IPR041102">
    <property type="entry name" value="UvrA_inter"/>
</dbReference>
<evidence type="ECO:0000313" key="18">
    <source>
        <dbReference type="EMBL" id="QHV99051.1"/>
    </source>
</evidence>
<reference evidence="18 19" key="1">
    <citation type="submission" date="2019-11" db="EMBL/GenBank/DDBJ databases">
        <title>Spirosoma endbachense sp. nov., isolated from a natural salt meadow.</title>
        <authorList>
            <person name="Rojas J."/>
            <person name="Ambika Manirajan B."/>
            <person name="Ratering S."/>
            <person name="Suarez C."/>
            <person name="Geissler-Plaum R."/>
            <person name="Schnell S."/>
        </authorList>
    </citation>
    <scope>NUCLEOTIDE SEQUENCE [LARGE SCALE GENOMIC DNA]</scope>
    <source>
        <strain evidence="18 19">I-24</strain>
    </source>
</reference>
<evidence type="ECO:0000256" key="9">
    <source>
        <dbReference type="ARBA" id="ARBA00022833"/>
    </source>
</evidence>
<evidence type="ECO:0000256" key="5">
    <source>
        <dbReference type="ARBA" id="ARBA00022741"/>
    </source>
</evidence>
<dbReference type="RefSeq" id="WP_162389457.1">
    <property type="nucleotide sequence ID" value="NZ_CP045997.1"/>
</dbReference>
<dbReference type="KEGG" id="senf:GJR95_30380"/>
<dbReference type="SUPFAM" id="SSF52540">
    <property type="entry name" value="P-loop containing nucleoside triphosphate hydrolases"/>
    <property type="match status" value="2"/>
</dbReference>
<evidence type="ECO:0000259" key="17">
    <source>
        <dbReference type="PROSITE" id="PS50893"/>
    </source>
</evidence>
<sequence>MTQTTNTEQQQSVDHLDPKQFIIIKGAKVHNLKGIDVAIPRNKLVVLTGLSGSGKSSLAFDTLFAEGQRMYVESLSSYARQFLGRMEKPEVEYIKGVSPAIAIEQKVSTRNPRSTVGTSTEIYDYLKLLFARAGITYSPVSGYEVRKDTVTDVVNFMYSFEAGQRVMILAPLRIREGRTLIYELTILLQKGYTRIVADGQVLQIEDILEGENADKVNLPHSSLEILIDRGTVIYDDNGNPDEDNQYRFSDSVQTAFNEGEGTCRVEIVGRSGELGESRVFSDKFELDGIGFEEPSVNLFTFNNPYGACRRCDGFGKVLGIDPDLVIPDKNLSVFEGAIAPWRSEKMSEEFLKPLLKNGIRFDFPIHRPYKDLTPAEQELLWSGNAYFDGLNSFFDYVESQTFKVQYRVMLSRYRGKTTCPECRGSRLRKDAGYVKVAGKSITDLVLMPITQVTAFFQEMQLPPHQQQVANRILIEIRNRLNYMERVGLGYLTLNRLTNSLSGGEYQRIKLATSLGSALVGSMYILDEPSIGLHPRDTKRLVSVLESLRDMGNTVIVVEHEEEVMRAADQLIDIGPDAGSLGGHLVFQGTWEQIMQSVGHEASNPEDGNELSQPMQSHTLDFLTGRETVEVPTFRRKATNFIELKGARENNLKHVDVRFPLNTLTVVTGVSGSGKSTLIRKVLYPALMREKGDAAEEAGKYDSLGGSLSRVSAIEMIDQNPIGKSSRSNPVTYIKAYDYLRQVMADQPLSKSRAYKPSHFSFNVDGGRCEVCQGEGEVKIEMQFMADIYLKCEGCGGKRFKQEILEVTLQDKNVSDILDMTVDEAIDFFRKADPKMADKLRPLQDVGLGYIGLGQSSNTLSGGEAQRVKLASFLGKGNPNKGSTLFIFDEPTTGLHFHDIRKLLSAINALVDQGDSVIIIEHNMEVIKSADYIIDLGPEGGDTGGYITFTGTPEEMVKLADGNYTADYLRGKV</sequence>
<evidence type="ECO:0000256" key="11">
    <source>
        <dbReference type="ARBA" id="ARBA00022881"/>
    </source>
</evidence>
<evidence type="ECO:0000256" key="4">
    <source>
        <dbReference type="ARBA" id="ARBA00022737"/>
    </source>
</evidence>
<keyword evidence="11" id="KW-0267">Excision nuclease</keyword>
<dbReference type="InterPro" id="IPR004602">
    <property type="entry name" value="UvrA"/>
</dbReference>
<keyword evidence="5" id="KW-0547">Nucleotide-binding</keyword>
<keyword evidence="10" id="KW-0067">ATP-binding</keyword>
<dbReference type="GO" id="GO:0009380">
    <property type="term" value="C:excinuclease repair complex"/>
    <property type="evidence" value="ECO:0007669"/>
    <property type="project" value="InterPro"/>
</dbReference>
<dbReference type="PROSITE" id="PS50893">
    <property type="entry name" value="ABC_TRANSPORTER_2"/>
    <property type="match status" value="1"/>
</dbReference>
<keyword evidence="13" id="KW-0234">DNA repair</keyword>
<keyword evidence="8" id="KW-0863">Zinc-finger</keyword>
<keyword evidence="2" id="KW-0963">Cytoplasm</keyword>
<dbReference type="InterPro" id="IPR027417">
    <property type="entry name" value="P-loop_NTPase"/>
</dbReference>
<dbReference type="GO" id="GO:0005737">
    <property type="term" value="C:cytoplasm"/>
    <property type="evidence" value="ECO:0007669"/>
    <property type="project" value="UniProtKB-SubCell"/>
</dbReference>
<dbReference type="PANTHER" id="PTHR43152">
    <property type="entry name" value="UVRABC SYSTEM PROTEIN A"/>
    <property type="match status" value="1"/>
</dbReference>
<dbReference type="Gene3D" id="3.30.1490.20">
    <property type="entry name" value="ATP-grasp fold, A domain"/>
    <property type="match status" value="1"/>
</dbReference>
<dbReference type="GO" id="GO:0006289">
    <property type="term" value="P:nucleotide-excision repair"/>
    <property type="evidence" value="ECO:0007669"/>
    <property type="project" value="InterPro"/>
</dbReference>
<accession>A0A6P1W0U1</accession>
<evidence type="ECO:0000256" key="10">
    <source>
        <dbReference type="ARBA" id="ARBA00022840"/>
    </source>
</evidence>
<dbReference type="GO" id="GO:0004518">
    <property type="term" value="F:nuclease activity"/>
    <property type="evidence" value="ECO:0007669"/>
    <property type="project" value="UniProtKB-KW"/>
</dbReference>
<organism evidence="18 19">
    <name type="scientific">Spirosoma endbachense</name>
    <dbReference type="NCBI Taxonomy" id="2666025"/>
    <lineage>
        <taxon>Bacteria</taxon>
        <taxon>Pseudomonadati</taxon>
        <taxon>Bacteroidota</taxon>
        <taxon>Cytophagia</taxon>
        <taxon>Cytophagales</taxon>
        <taxon>Cytophagaceae</taxon>
        <taxon>Spirosoma</taxon>
    </lineage>
</organism>